<evidence type="ECO:0000256" key="1">
    <source>
        <dbReference type="SAM" id="MobiDB-lite"/>
    </source>
</evidence>
<accession>A0ABT0G2B8</accession>
<sequence>MNTLTGEGLTGARVVVDGSNSPSFEREAMLEFFGTSTRNLLAAEATGEDTLIPPASPDADNALRPRHPACQSPTS</sequence>
<keyword evidence="3" id="KW-1185">Reference proteome</keyword>
<comment type="caution">
    <text evidence="2">The sequence shown here is derived from an EMBL/GenBank/DDBJ whole genome shotgun (WGS) entry which is preliminary data.</text>
</comment>
<evidence type="ECO:0000313" key="2">
    <source>
        <dbReference type="EMBL" id="MCK2218756.1"/>
    </source>
</evidence>
<feature type="region of interest" description="Disordered" evidence="1">
    <location>
        <begin position="45"/>
        <end position="75"/>
    </location>
</feature>
<feature type="region of interest" description="Disordered" evidence="1">
    <location>
        <begin position="1"/>
        <end position="21"/>
    </location>
</feature>
<evidence type="ECO:0000313" key="3">
    <source>
        <dbReference type="Proteomes" id="UP001317259"/>
    </source>
</evidence>
<organism evidence="2 3">
    <name type="scientific">Actinomadura luzonensis</name>
    <dbReference type="NCBI Taxonomy" id="2805427"/>
    <lineage>
        <taxon>Bacteria</taxon>
        <taxon>Bacillati</taxon>
        <taxon>Actinomycetota</taxon>
        <taxon>Actinomycetes</taxon>
        <taxon>Streptosporangiales</taxon>
        <taxon>Thermomonosporaceae</taxon>
        <taxon>Actinomadura</taxon>
    </lineage>
</organism>
<protein>
    <submittedName>
        <fullName evidence="2">Uncharacterized protein</fullName>
    </submittedName>
</protein>
<dbReference type="Proteomes" id="UP001317259">
    <property type="component" value="Unassembled WGS sequence"/>
</dbReference>
<gene>
    <name evidence="2" type="ORF">MF672_033920</name>
</gene>
<name>A0ABT0G2B8_9ACTN</name>
<reference evidence="2 3" key="1">
    <citation type="submission" date="2022-04" db="EMBL/GenBank/DDBJ databases">
        <title>Genome draft of Actinomadura sp. ATCC 31491.</title>
        <authorList>
            <person name="Shi X."/>
            <person name="Du Y."/>
        </authorList>
    </citation>
    <scope>NUCLEOTIDE SEQUENCE [LARGE SCALE GENOMIC DNA]</scope>
    <source>
        <strain evidence="2 3">ATCC 31491</strain>
    </source>
</reference>
<proteinExistence type="predicted"/>
<dbReference type="EMBL" id="JAKRKC020000002">
    <property type="protein sequence ID" value="MCK2218756.1"/>
    <property type="molecule type" value="Genomic_DNA"/>
</dbReference>
<dbReference type="RefSeq" id="WP_242382383.1">
    <property type="nucleotide sequence ID" value="NZ_JAKRKC020000002.1"/>
</dbReference>